<organism evidence="1">
    <name type="scientific">candidate division CPR3 bacterium</name>
    <dbReference type="NCBI Taxonomy" id="2268181"/>
    <lineage>
        <taxon>Bacteria</taxon>
        <taxon>Bacteria division CPR3</taxon>
    </lineage>
</organism>
<dbReference type="InterPro" id="IPR036397">
    <property type="entry name" value="RNaseH_sf"/>
</dbReference>
<gene>
    <name evidence="1" type="ORF">ENV41_03020</name>
</gene>
<dbReference type="AlphaFoldDB" id="A0A7V3N4I8"/>
<name>A0A7V3N4I8_UNCC3</name>
<dbReference type="Gene3D" id="3.30.420.10">
    <property type="entry name" value="Ribonuclease H-like superfamily/Ribonuclease H"/>
    <property type="match status" value="2"/>
</dbReference>
<protein>
    <submittedName>
        <fullName evidence="1">Uncharacterized protein</fullName>
    </submittedName>
</protein>
<sequence length="321" mass="36818">MKPEAPVTPTIINVYLLYWVSLIIQNMQGFIFDTKEWEVVGIDENGYGPLLGPMVVTGIKVNVKGTDPLTASEVEGYKFPIPVRDSKELFKRSKGSYRIGESVVLTILKMLGGEVSSLQGLINEFSLDMIDLSSYGIADMQIPIFGGFANERLLNYFENCQIKFTDLKFLVLMADKFNQLINSLDNKALLDFKLFTELMENFDSSYFLMGKIGGTSRYGRFFETLSYDYVVFEERFDYSAYEIKGSRRLYFIMNGDQKYLPIMFAGIVGKYVREALMFSLSRTLGYEGEIPYASGYFHDSKTYEVIEKLSPELKDKWVRIR</sequence>
<dbReference type="InterPro" id="IPR012337">
    <property type="entry name" value="RNaseH-like_sf"/>
</dbReference>
<dbReference type="SUPFAM" id="SSF53098">
    <property type="entry name" value="Ribonuclease H-like"/>
    <property type="match status" value="1"/>
</dbReference>
<proteinExistence type="predicted"/>
<dbReference type="GO" id="GO:0003676">
    <property type="term" value="F:nucleic acid binding"/>
    <property type="evidence" value="ECO:0007669"/>
    <property type="project" value="InterPro"/>
</dbReference>
<dbReference type="EMBL" id="DTGG01000093">
    <property type="protein sequence ID" value="HFZ09086.1"/>
    <property type="molecule type" value="Genomic_DNA"/>
</dbReference>
<reference evidence="1" key="1">
    <citation type="journal article" date="2020" name="mSystems">
        <title>Genome- and Community-Level Interaction Insights into Carbon Utilization and Element Cycling Functions of Hydrothermarchaeota in Hydrothermal Sediment.</title>
        <authorList>
            <person name="Zhou Z."/>
            <person name="Liu Y."/>
            <person name="Xu W."/>
            <person name="Pan J."/>
            <person name="Luo Z.H."/>
            <person name="Li M."/>
        </authorList>
    </citation>
    <scope>NUCLEOTIDE SEQUENCE [LARGE SCALE GENOMIC DNA]</scope>
    <source>
        <strain evidence="1">SpSt-757</strain>
    </source>
</reference>
<accession>A0A7V3N4I8</accession>
<comment type="caution">
    <text evidence="1">The sequence shown here is derived from an EMBL/GenBank/DDBJ whole genome shotgun (WGS) entry which is preliminary data.</text>
</comment>
<evidence type="ECO:0000313" key="1">
    <source>
        <dbReference type="EMBL" id="HFZ09086.1"/>
    </source>
</evidence>